<dbReference type="PRINTS" id="PR00313">
    <property type="entry name" value="CABNDNGRPT"/>
</dbReference>
<dbReference type="InterPro" id="IPR018511">
    <property type="entry name" value="Hemolysin-typ_Ca-bd_CS"/>
</dbReference>
<gene>
    <name evidence="6" type="ORF">S01H4_40363</name>
</gene>
<dbReference type="PANTHER" id="PTHR38340:SF1">
    <property type="entry name" value="S-LAYER PROTEIN"/>
    <property type="match status" value="1"/>
</dbReference>
<sequence>GHDKLYGGHGKDKLYGGSGDDYLDGGKGYDYLVGGSGDDILYGGEGKDYLSGGRGKDSFVFKTSDAVSKLKHADVIKDFTSGKDEIDLSDLGLSDHSEVTLSKAGHNTAISVAGDIYAVVKHTLPADIDLNNDIVI</sequence>
<comment type="subcellular location">
    <subcellularLocation>
        <location evidence="2">Secreted</location>
    </subcellularLocation>
</comment>
<dbReference type="Pfam" id="PF00353">
    <property type="entry name" value="HemolysinCabind"/>
    <property type="match status" value="1"/>
</dbReference>
<evidence type="ECO:0000256" key="4">
    <source>
        <dbReference type="ARBA" id="ARBA00022737"/>
    </source>
</evidence>
<dbReference type="GO" id="GO:0005509">
    <property type="term" value="F:calcium ion binding"/>
    <property type="evidence" value="ECO:0007669"/>
    <property type="project" value="InterPro"/>
</dbReference>
<protein>
    <recommendedName>
        <fullName evidence="5">Peptidase M10 serralysin C-terminal domain-containing protein</fullName>
    </recommendedName>
</protein>
<dbReference type="NCBIfam" id="TIGR03661">
    <property type="entry name" value="T1SS_VCA0849"/>
    <property type="match status" value="1"/>
</dbReference>
<reference evidence="6" key="1">
    <citation type="journal article" date="2014" name="Front. Microbiol.">
        <title>High frequency of phylogenetically diverse reductive dehalogenase-homologous genes in deep subseafloor sedimentary metagenomes.</title>
        <authorList>
            <person name="Kawai M."/>
            <person name="Futagami T."/>
            <person name="Toyoda A."/>
            <person name="Takaki Y."/>
            <person name="Nishi S."/>
            <person name="Hori S."/>
            <person name="Arai W."/>
            <person name="Tsubouchi T."/>
            <person name="Morono Y."/>
            <person name="Uchiyama I."/>
            <person name="Ito T."/>
            <person name="Fujiyama A."/>
            <person name="Inagaki F."/>
            <person name="Takami H."/>
        </authorList>
    </citation>
    <scope>NUCLEOTIDE SEQUENCE</scope>
    <source>
        <strain evidence="6">Expedition CK06-06</strain>
    </source>
</reference>
<dbReference type="Pfam" id="PF08548">
    <property type="entry name" value="Peptidase_M10_C"/>
    <property type="match status" value="1"/>
</dbReference>
<dbReference type="InterPro" id="IPR019960">
    <property type="entry name" value="T1SS_VCA0849"/>
</dbReference>
<evidence type="ECO:0000256" key="3">
    <source>
        <dbReference type="ARBA" id="ARBA00022525"/>
    </source>
</evidence>
<dbReference type="InterPro" id="IPR001343">
    <property type="entry name" value="Hemolysn_Ca-bd"/>
</dbReference>
<dbReference type="AlphaFoldDB" id="X1D9R6"/>
<evidence type="ECO:0000259" key="5">
    <source>
        <dbReference type="Pfam" id="PF08548"/>
    </source>
</evidence>
<dbReference type="PROSITE" id="PS00330">
    <property type="entry name" value="HEMOLYSIN_CALCIUM"/>
    <property type="match status" value="3"/>
</dbReference>
<dbReference type="SUPFAM" id="SSF51120">
    <property type="entry name" value="beta-Roll"/>
    <property type="match status" value="1"/>
</dbReference>
<dbReference type="PANTHER" id="PTHR38340">
    <property type="entry name" value="S-LAYER PROTEIN"/>
    <property type="match status" value="1"/>
</dbReference>
<dbReference type="InterPro" id="IPR013858">
    <property type="entry name" value="Peptidase_M10B_C"/>
</dbReference>
<dbReference type="InterPro" id="IPR011049">
    <property type="entry name" value="Serralysin-like_metalloprot_C"/>
</dbReference>
<feature type="non-terminal residue" evidence="6">
    <location>
        <position position="1"/>
    </location>
</feature>
<comment type="caution">
    <text evidence="6">The sequence shown here is derived from an EMBL/GenBank/DDBJ whole genome shotgun (WGS) entry which is preliminary data.</text>
</comment>
<comment type="cofactor">
    <cofactor evidence="1">
        <name>Ca(2+)</name>
        <dbReference type="ChEBI" id="CHEBI:29108"/>
    </cofactor>
</comment>
<name>X1D9R6_9ZZZZ</name>
<keyword evidence="3" id="KW-0964">Secreted</keyword>
<dbReference type="Gene3D" id="2.150.10.10">
    <property type="entry name" value="Serralysin-like metalloprotease, C-terminal"/>
    <property type="match status" value="1"/>
</dbReference>
<dbReference type="GO" id="GO:0005615">
    <property type="term" value="C:extracellular space"/>
    <property type="evidence" value="ECO:0007669"/>
    <property type="project" value="InterPro"/>
</dbReference>
<organism evidence="6">
    <name type="scientific">marine sediment metagenome</name>
    <dbReference type="NCBI Taxonomy" id="412755"/>
    <lineage>
        <taxon>unclassified sequences</taxon>
        <taxon>metagenomes</taxon>
        <taxon>ecological metagenomes</taxon>
    </lineage>
</organism>
<dbReference type="EMBL" id="BART01021969">
    <property type="protein sequence ID" value="GAH05025.1"/>
    <property type="molecule type" value="Genomic_DNA"/>
</dbReference>
<evidence type="ECO:0000256" key="2">
    <source>
        <dbReference type="ARBA" id="ARBA00004613"/>
    </source>
</evidence>
<accession>X1D9R6</accession>
<dbReference type="InterPro" id="IPR050557">
    <property type="entry name" value="RTX_toxin/Mannuronan_C5-epim"/>
</dbReference>
<evidence type="ECO:0000313" key="6">
    <source>
        <dbReference type="EMBL" id="GAH05025.1"/>
    </source>
</evidence>
<keyword evidence="4" id="KW-0677">Repeat</keyword>
<feature type="domain" description="Peptidase M10 serralysin C-terminal" evidence="5">
    <location>
        <begin position="33"/>
        <end position="95"/>
    </location>
</feature>
<proteinExistence type="predicted"/>
<evidence type="ECO:0000256" key="1">
    <source>
        <dbReference type="ARBA" id="ARBA00001913"/>
    </source>
</evidence>